<dbReference type="GO" id="GO:0042542">
    <property type="term" value="P:response to hydrogen peroxide"/>
    <property type="evidence" value="ECO:0007669"/>
    <property type="project" value="TreeGrafter"/>
</dbReference>
<feature type="domain" description="Catalase core" evidence="8">
    <location>
        <begin position="6"/>
        <end position="300"/>
    </location>
</feature>
<evidence type="ECO:0000256" key="3">
    <source>
        <dbReference type="ARBA" id="ARBA00022617"/>
    </source>
</evidence>
<dbReference type="GO" id="GO:0046872">
    <property type="term" value="F:metal ion binding"/>
    <property type="evidence" value="ECO:0007669"/>
    <property type="project" value="UniProtKB-KW"/>
</dbReference>
<accession>A0A1H7WFK8</accession>
<keyword evidence="6 7" id="KW-0408">Iron</keyword>
<evidence type="ECO:0000313" key="9">
    <source>
        <dbReference type="EMBL" id="SEM19849.1"/>
    </source>
</evidence>
<dbReference type="GO" id="GO:0004096">
    <property type="term" value="F:catalase activity"/>
    <property type="evidence" value="ECO:0007669"/>
    <property type="project" value="InterPro"/>
</dbReference>
<dbReference type="GO" id="GO:0005737">
    <property type="term" value="C:cytoplasm"/>
    <property type="evidence" value="ECO:0007669"/>
    <property type="project" value="TreeGrafter"/>
</dbReference>
<dbReference type="eggNOG" id="COG0753">
    <property type="taxonomic scope" value="Bacteria"/>
</dbReference>
<feature type="binding site" description="axial binding residue" evidence="7">
    <location>
        <position position="287"/>
    </location>
    <ligand>
        <name>heme</name>
        <dbReference type="ChEBI" id="CHEBI:30413"/>
    </ligand>
    <ligandPart>
        <name>Fe</name>
        <dbReference type="ChEBI" id="CHEBI:18248"/>
    </ligandPart>
</feature>
<dbReference type="Proteomes" id="UP000183015">
    <property type="component" value="Unassembled WGS sequence"/>
</dbReference>
<gene>
    <name evidence="9" type="ORF">SAMN05414137_120106</name>
</gene>
<evidence type="ECO:0000259" key="8">
    <source>
        <dbReference type="SMART" id="SM01060"/>
    </source>
</evidence>
<keyword evidence="5" id="KW-0560">Oxidoreductase</keyword>
<organism evidence="9 10">
    <name type="scientific">Streptacidiphilus jiangxiensis</name>
    <dbReference type="NCBI Taxonomy" id="235985"/>
    <lineage>
        <taxon>Bacteria</taxon>
        <taxon>Bacillati</taxon>
        <taxon>Actinomycetota</taxon>
        <taxon>Actinomycetes</taxon>
        <taxon>Kitasatosporales</taxon>
        <taxon>Streptomycetaceae</taxon>
        <taxon>Streptacidiphilus</taxon>
    </lineage>
</organism>
<dbReference type="Gene3D" id="2.40.180.10">
    <property type="entry name" value="Catalase core domain"/>
    <property type="match status" value="1"/>
</dbReference>
<dbReference type="CDD" id="cd08153">
    <property type="entry name" value="srpA_like"/>
    <property type="match status" value="1"/>
</dbReference>
<evidence type="ECO:0000256" key="5">
    <source>
        <dbReference type="ARBA" id="ARBA00023002"/>
    </source>
</evidence>
<dbReference type="SUPFAM" id="SSF56634">
    <property type="entry name" value="Heme-dependent catalase-like"/>
    <property type="match status" value="1"/>
</dbReference>
<keyword evidence="4 7" id="KW-0479">Metal-binding</keyword>
<dbReference type="STRING" id="235985.SAMN05414137_120106"/>
<dbReference type="SMART" id="SM01060">
    <property type="entry name" value="Catalase"/>
    <property type="match status" value="1"/>
</dbReference>
<dbReference type="PROSITE" id="PS51402">
    <property type="entry name" value="CATALASE_3"/>
    <property type="match status" value="1"/>
</dbReference>
<sequence>MVDSMERMAGAVYPGHRRSSARGACFSGVFTPTGAAAQLTVAAHLQRRPVPVTVRFSSSEGNPHVPDSAPVTRGMAARFHLPDGTHTDLLGITVPLFVASTPLEFFGLTEALRPNAESGHPDPSRVQEYVAAHPHLAGPITQQPPVPASYGTAAYWAIHAFIWVDAAGGRRPVRYRWQPAAGRMNLTPEEAATCADDYLSGELHERLRRGPVAFTLHVQRGEPGDPTDNPTVAWPAERSDVAVGQLELTGPVDDQEYWSAQRFDPGHLTAGIELSDDPVLAFRSRAYAESYRRRNENEPKGM</sequence>
<evidence type="ECO:0000256" key="4">
    <source>
        <dbReference type="ARBA" id="ARBA00022723"/>
    </source>
</evidence>
<evidence type="ECO:0000256" key="6">
    <source>
        <dbReference type="ARBA" id="ARBA00023004"/>
    </source>
</evidence>
<evidence type="ECO:0000256" key="2">
    <source>
        <dbReference type="ARBA" id="ARBA00022559"/>
    </source>
</evidence>
<dbReference type="InterPro" id="IPR020835">
    <property type="entry name" value="Catalase_sf"/>
</dbReference>
<comment type="similarity">
    <text evidence="1">Belongs to the catalase family.</text>
</comment>
<dbReference type="AlphaFoldDB" id="A0A1H7WFK8"/>
<dbReference type="GO" id="GO:0020037">
    <property type="term" value="F:heme binding"/>
    <property type="evidence" value="ECO:0007669"/>
    <property type="project" value="InterPro"/>
</dbReference>
<keyword evidence="10" id="KW-1185">Reference proteome</keyword>
<evidence type="ECO:0000256" key="7">
    <source>
        <dbReference type="PIRSR" id="PIRSR000296-2"/>
    </source>
</evidence>
<evidence type="ECO:0000256" key="1">
    <source>
        <dbReference type="ARBA" id="ARBA00005329"/>
    </source>
</evidence>
<dbReference type="InterPro" id="IPR018028">
    <property type="entry name" value="Catalase"/>
</dbReference>
<keyword evidence="3 7" id="KW-0349">Heme</keyword>
<dbReference type="InterPro" id="IPR024168">
    <property type="entry name" value="Catalase_SrpA-type_pred"/>
</dbReference>
<dbReference type="PANTHER" id="PTHR11465">
    <property type="entry name" value="CATALASE"/>
    <property type="match status" value="1"/>
</dbReference>
<dbReference type="InterPro" id="IPR011614">
    <property type="entry name" value="Catalase_core"/>
</dbReference>
<keyword evidence="2" id="KW-0575">Peroxidase</keyword>
<name>A0A1H7WFK8_STRJI</name>
<proteinExistence type="inferred from homology"/>
<dbReference type="EMBL" id="FOAZ01000020">
    <property type="protein sequence ID" value="SEM19849.1"/>
    <property type="molecule type" value="Genomic_DNA"/>
</dbReference>
<protein>
    <submittedName>
        <fullName evidence="9">Catalase</fullName>
    </submittedName>
</protein>
<dbReference type="Pfam" id="PF00199">
    <property type="entry name" value="Catalase"/>
    <property type="match status" value="1"/>
</dbReference>
<evidence type="ECO:0000313" key="10">
    <source>
        <dbReference type="Proteomes" id="UP000183015"/>
    </source>
</evidence>
<dbReference type="GO" id="GO:0042744">
    <property type="term" value="P:hydrogen peroxide catabolic process"/>
    <property type="evidence" value="ECO:0007669"/>
    <property type="project" value="TreeGrafter"/>
</dbReference>
<reference evidence="10" key="1">
    <citation type="submission" date="2016-10" db="EMBL/GenBank/DDBJ databases">
        <authorList>
            <person name="Varghese N."/>
        </authorList>
    </citation>
    <scope>NUCLEOTIDE SEQUENCE [LARGE SCALE GENOMIC DNA]</scope>
    <source>
        <strain evidence="10">DSM 45096 / BCRC 16803 / CGMCC 4.1857 / CIP 109030 / JCM 12277 / KCTC 19219 / NBRC 100920 / 33214</strain>
    </source>
</reference>
<dbReference type="PRINTS" id="PR00067">
    <property type="entry name" value="CATALASE"/>
</dbReference>
<dbReference type="PANTHER" id="PTHR11465:SF9">
    <property type="entry name" value="CATALASE"/>
    <property type="match status" value="1"/>
</dbReference>
<dbReference type="PIRSF" id="PIRSF000296">
    <property type="entry name" value="SrpA"/>
    <property type="match status" value="1"/>
</dbReference>
<dbReference type="Gene3D" id="1.20.1280.120">
    <property type="match status" value="1"/>
</dbReference>